<name>X1TKN0_9ZZZZ</name>
<proteinExistence type="predicted"/>
<gene>
    <name evidence="1" type="ORF">S12H4_53905</name>
</gene>
<dbReference type="EMBL" id="BARW01034383">
    <property type="protein sequence ID" value="GAJ05834.1"/>
    <property type="molecule type" value="Genomic_DNA"/>
</dbReference>
<protein>
    <submittedName>
        <fullName evidence="1">Uncharacterized protein</fullName>
    </submittedName>
</protein>
<organism evidence="1">
    <name type="scientific">marine sediment metagenome</name>
    <dbReference type="NCBI Taxonomy" id="412755"/>
    <lineage>
        <taxon>unclassified sequences</taxon>
        <taxon>metagenomes</taxon>
        <taxon>ecological metagenomes</taxon>
    </lineage>
</organism>
<feature type="non-terminal residue" evidence="1">
    <location>
        <position position="232"/>
    </location>
</feature>
<feature type="non-terminal residue" evidence="1">
    <location>
        <position position="1"/>
    </location>
</feature>
<dbReference type="AlphaFoldDB" id="X1TKN0"/>
<sequence>YTRSDVPREIQLKVLESLDMYLYSTFRAETVYQRERTYLSFDNKIKTLKLKLWQIIATEPLTEEERVTFAKQKQWIYDFAASLSGTTELERISGMRRASAVFNDILNGFSMQPMSEESFKEFKEEIRGENTLGGIANTASCWSTTIVKEKKDKHRWPFPFGVVTGYSGGSDRVDFDFESEKPGVLRNIWLSDVAEPKGHDNAYDIASRKSQKAPDDCTTDKKLEEWLSRQNA</sequence>
<evidence type="ECO:0000313" key="1">
    <source>
        <dbReference type="EMBL" id="GAJ05834.1"/>
    </source>
</evidence>
<reference evidence="1" key="1">
    <citation type="journal article" date="2014" name="Front. Microbiol.">
        <title>High frequency of phylogenetically diverse reductive dehalogenase-homologous genes in deep subseafloor sedimentary metagenomes.</title>
        <authorList>
            <person name="Kawai M."/>
            <person name="Futagami T."/>
            <person name="Toyoda A."/>
            <person name="Takaki Y."/>
            <person name="Nishi S."/>
            <person name="Hori S."/>
            <person name="Arai W."/>
            <person name="Tsubouchi T."/>
            <person name="Morono Y."/>
            <person name="Uchiyama I."/>
            <person name="Ito T."/>
            <person name="Fujiyama A."/>
            <person name="Inagaki F."/>
            <person name="Takami H."/>
        </authorList>
    </citation>
    <scope>NUCLEOTIDE SEQUENCE</scope>
    <source>
        <strain evidence="1">Expedition CK06-06</strain>
    </source>
</reference>
<comment type="caution">
    <text evidence="1">The sequence shown here is derived from an EMBL/GenBank/DDBJ whole genome shotgun (WGS) entry which is preliminary data.</text>
</comment>
<accession>X1TKN0</accession>